<evidence type="ECO:0000313" key="3">
    <source>
        <dbReference type="Proteomes" id="UP001321700"/>
    </source>
</evidence>
<evidence type="ECO:0000313" key="2">
    <source>
        <dbReference type="EMBL" id="MDT7517347.1"/>
    </source>
</evidence>
<keyword evidence="3" id="KW-1185">Reference proteome</keyword>
<organism evidence="2 3">
    <name type="scientific">Rhodoferax potami</name>
    <dbReference type="NCBI Taxonomy" id="3068338"/>
    <lineage>
        <taxon>Bacteria</taxon>
        <taxon>Pseudomonadati</taxon>
        <taxon>Pseudomonadota</taxon>
        <taxon>Betaproteobacteria</taxon>
        <taxon>Burkholderiales</taxon>
        <taxon>Comamonadaceae</taxon>
        <taxon>Rhodoferax</taxon>
    </lineage>
</organism>
<evidence type="ECO:0008006" key="4">
    <source>
        <dbReference type="Google" id="ProtNLM"/>
    </source>
</evidence>
<proteinExistence type="predicted"/>
<dbReference type="Proteomes" id="UP001321700">
    <property type="component" value="Unassembled WGS sequence"/>
</dbReference>
<feature type="compositionally biased region" description="Gly residues" evidence="1">
    <location>
        <begin position="9"/>
        <end position="19"/>
    </location>
</feature>
<dbReference type="RefSeq" id="WP_313873180.1">
    <property type="nucleotide sequence ID" value="NZ_JAVBIK010000001.1"/>
</dbReference>
<dbReference type="EMBL" id="JAVBIK010000001">
    <property type="protein sequence ID" value="MDT7517347.1"/>
    <property type="molecule type" value="Genomic_DNA"/>
</dbReference>
<gene>
    <name evidence="2" type="ORF">RAE19_01080</name>
</gene>
<evidence type="ECO:0000256" key="1">
    <source>
        <dbReference type="SAM" id="MobiDB-lite"/>
    </source>
</evidence>
<accession>A0ABU3KHY6</accession>
<protein>
    <recommendedName>
        <fullName evidence="4">Transposase</fullName>
    </recommendedName>
</protein>
<sequence length="211" mass="23903">MISENKGGKNMGGFNSGRSGGKRTTGDMCALDIRRLARDGLLARGTAFLWTWSRGDEKVGSIQVWPVERDRVRLTYRTRDYGADEWKDMDYSVRVVWTDCALGGQRAWWQCPAVRCGRRVAVLYGGGVYACRHCHNLAYRTQREQAYDRASSRADRIRKRLGWEPGILNGDGGKPKGMHWRTFERLHAAHEAHVNQSLAGIAARFGFLAQR</sequence>
<reference evidence="2 3" key="1">
    <citation type="submission" date="2023-08" db="EMBL/GenBank/DDBJ databases">
        <title>Rhodoferax potami sp. nov. and Rhodoferax mekongensis sp. nov., isolated from the Mekong River in Thailand.</title>
        <authorList>
            <person name="Kitikhun S."/>
            <person name="Charoenyingcharoen P."/>
            <person name="Siriarchawattana P."/>
            <person name="Likhitrattanapisal S."/>
            <person name="Nilsakha T."/>
            <person name="Chanpet A."/>
            <person name="Rattanawaree P."/>
            <person name="Ingsriswang S."/>
        </authorList>
    </citation>
    <scope>NUCLEOTIDE SEQUENCE [LARGE SCALE GENOMIC DNA]</scope>
    <source>
        <strain evidence="2 3">TBRC 17660</strain>
    </source>
</reference>
<comment type="caution">
    <text evidence="2">The sequence shown here is derived from an EMBL/GenBank/DDBJ whole genome shotgun (WGS) entry which is preliminary data.</text>
</comment>
<name>A0ABU3KHY6_9BURK</name>
<feature type="region of interest" description="Disordered" evidence="1">
    <location>
        <begin position="1"/>
        <end position="23"/>
    </location>
</feature>